<evidence type="ECO:0000313" key="2">
    <source>
        <dbReference type="Proteomes" id="UP001205357"/>
    </source>
</evidence>
<sequence length="231" mass="26091">MYSNKNIIDALQVNKIMAVKLDEALSGVKDDVLAQLGRINAGATRLTYYASCFTDNYRDVCSRLRDEDVRFLFGIAQLVKRRNVIFDMIHMYIDSIIKYKSYESIQNIKRHLMRLGVKISVTNATNEGLSFAITTAICYGFGFRPAVQGKLNKYSIAASIASIAGVYGLVQEAANCANHIKKHNPLYYHSLYSAKLEMMYFLIEPLIRQGELTNRISITDEDAARLIARLV</sequence>
<organism evidence="1 2">
    <name type="scientific">Scandinavium hiltneri</name>
    <dbReference type="NCBI Taxonomy" id="2926519"/>
    <lineage>
        <taxon>Bacteria</taxon>
        <taxon>Pseudomonadati</taxon>
        <taxon>Pseudomonadota</taxon>
        <taxon>Gammaproteobacteria</taxon>
        <taxon>Enterobacterales</taxon>
        <taxon>Enterobacteriaceae</taxon>
        <taxon>Scandinavium</taxon>
    </lineage>
</organism>
<keyword evidence="2" id="KW-1185">Reference proteome</keyword>
<dbReference type="RefSeq" id="WP_258987489.1">
    <property type="nucleotide sequence ID" value="NZ_JALIGE010000070.1"/>
</dbReference>
<dbReference type="EMBL" id="JALIGE010000070">
    <property type="protein sequence ID" value="MCS2160909.1"/>
    <property type="molecule type" value="Genomic_DNA"/>
</dbReference>
<evidence type="ECO:0000313" key="1">
    <source>
        <dbReference type="EMBL" id="MCS2160909.1"/>
    </source>
</evidence>
<accession>A0ABT2DZ65</accession>
<dbReference type="Proteomes" id="UP001205357">
    <property type="component" value="Unassembled WGS sequence"/>
</dbReference>
<gene>
    <name evidence="1" type="ORF">MUU47_07165</name>
</gene>
<reference evidence="1 2" key="1">
    <citation type="submission" date="2022-04" db="EMBL/GenBank/DDBJ databases">
        <title>Proposal of a three novel species of Scandinavium, Scandinavium hiltneri, Scandinavium manionii, Scandinavium tedordense.</title>
        <authorList>
            <person name="Maddock D.W."/>
            <person name="Brady C.L."/>
            <person name="Denman S."/>
            <person name="Arnold D."/>
        </authorList>
    </citation>
    <scope>NUCLEOTIDE SEQUENCE [LARGE SCALE GENOMIC DNA]</scope>
    <source>
        <strain evidence="1 2">H11S7</strain>
    </source>
</reference>
<proteinExistence type="predicted"/>
<comment type="caution">
    <text evidence="1">The sequence shown here is derived from an EMBL/GenBank/DDBJ whole genome shotgun (WGS) entry which is preliminary data.</text>
</comment>
<name>A0ABT2DZ65_9ENTR</name>
<protein>
    <submittedName>
        <fullName evidence="1">Uncharacterized protein</fullName>
    </submittedName>
</protein>